<evidence type="ECO:0000256" key="4">
    <source>
        <dbReference type="ARBA" id="ARBA00023054"/>
    </source>
</evidence>
<dbReference type="InParanoid" id="D8MA04"/>
<comment type="subcellular location">
    <subcellularLocation>
        <location evidence="1">Nucleus</location>
        <location evidence="1">Nucleolus</location>
    </subcellularLocation>
</comment>
<accession>D8MA04</accession>
<dbReference type="GeneID" id="24921581"/>
<organism evidence="6">
    <name type="scientific">Blastocystis hominis</name>
    <dbReference type="NCBI Taxonomy" id="12968"/>
    <lineage>
        <taxon>Eukaryota</taxon>
        <taxon>Sar</taxon>
        <taxon>Stramenopiles</taxon>
        <taxon>Bigyra</taxon>
        <taxon>Opalozoa</taxon>
        <taxon>Opalinata</taxon>
        <taxon>Blastocystidae</taxon>
        <taxon>Blastocystis</taxon>
    </lineage>
</organism>
<name>D8MA04_BLAHO</name>
<reference evidence="6" key="1">
    <citation type="submission" date="2010-02" db="EMBL/GenBank/DDBJ databases">
        <title>Sequencing and annotation of the Blastocystis hominis genome.</title>
        <authorList>
            <person name="Wincker P."/>
        </authorList>
    </citation>
    <scope>NUCLEOTIDE SEQUENCE</scope>
    <source>
        <strain evidence="6">Singapore isolate B</strain>
    </source>
</reference>
<dbReference type="GO" id="GO:0034399">
    <property type="term" value="C:nuclear periphery"/>
    <property type="evidence" value="ECO:0007669"/>
    <property type="project" value="TreeGrafter"/>
</dbReference>
<evidence type="ECO:0000256" key="5">
    <source>
        <dbReference type="ARBA" id="ARBA00023242"/>
    </source>
</evidence>
<dbReference type="GO" id="GO:0005730">
    <property type="term" value="C:nucleolus"/>
    <property type="evidence" value="ECO:0007669"/>
    <property type="project" value="UniProtKB-SubCell"/>
</dbReference>
<gene>
    <name evidence="6" type="ORF">GSBLH_T00004559001</name>
</gene>
<evidence type="ECO:0000313" key="7">
    <source>
        <dbReference type="Proteomes" id="UP000008312"/>
    </source>
</evidence>
<keyword evidence="3" id="KW-0690">Ribosome biogenesis</keyword>
<dbReference type="GO" id="GO:0042273">
    <property type="term" value="P:ribosomal large subunit biogenesis"/>
    <property type="evidence" value="ECO:0007669"/>
    <property type="project" value="TreeGrafter"/>
</dbReference>
<dbReference type="InterPro" id="IPR008610">
    <property type="entry name" value="Ebp2"/>
</dbReference>
<dbReference type="Pfam" id="PF05890">
    <property type="entry name" value="Ebp2"/>
    <property type="match status" value="1"/>
</dbReference>
<keyword evidence="5" id="KW-0539">Nucleus</keyword>
<dbReference type="EMBL" id="FN668689">
    <property type="protein sequence ID" value="CBK24893.2"/>
    <property type="molecule type" value="Genomic_DNA"/>
</dbReference>
<evidence type="ECO:0000256" key="1">
    <source>
        <dbReference type="ARBA" id="ARBA00004604"/>
    </source>
</evidence>
<keyword evidence="7" id="KW-1185">Reference proteome</keyword>
<dbReference type="OrthoDB" id="443772at2759"/>
<evidence type="ECO:0000313" key="6">
    <source>
        <dbReference type="EMBL" id="CBK24893.2"/>
    </source>
</evidence>
<evidence type="ECO:0000256" key="2">
    <source>
        <dbReference type="ARBA" id="ARBA00007336"/>
    </source>
</evidence>
<dbReference type="GO" id="GO:0030687">
    <property type="term" value="C:preribosome, large subunit precursor"/>
    <property type="evidence" value="ECO:0007669"/>
    <property type="project" value="TreeGrafter"/>
</dbReference>
<sequence>MRAYQNTLAKKREPIKKDVKGLESALEEMDDHLDWKETLDMSVDLGEVDNANDDIKRELAFYEASVKAVMDGRKKLKENGIPYLRPDDYLAEMVKDDKKMKMIEQKKTAIEEEKRQKLRKIIIRNKNKKRSNRKKYSRR</sequence>
<dbReference type="RefSeq" id="XP_012898941.1">
    <property type="nucleotide sequence ID" value="XM_013043487.1"/>
</dbReference>
<dbReference type="OMA" id="NDFMAEM"/>
<dbReference type="PANTHER" id="PTHR13028">
    <property type="entry name" value="RRNA PROCESSING PROTEIN EBNA1-BINDING PROTEIN-RELATED"/>
    <property type="match status" value="1"/>
</dbReference>
<dbReference type="AlphaFoldDB" id="D8MA04"/>
<dbReference type="GO" id="GO:0006364">
    <property type="term" value="P:rRNA processing"/>
    <property type="evidence" value="ECO:0007669"/>
    <property type="project" value="TreeGrafter"/>
</dbReference>
<dbReference type="Proteomes" id="UP000008312">
    <property type="component" value="Unassembled WGS sequence"/>
</dbReference>
<proteinExistence type="inferred from homology"/>
<protein>
    <submittedName>
        <fullName evidence="6">Uncharacterized protein</fullName>
    </submittedName>
</protein>
<dbReference type="PANTHER" id="PTHR13028:SF0">
    <property type="entry name" value="RRNA-PROCESSING PROTEIN EBP2-RELATED"/>
    <property type="match status" value="1"/>
</dbReference>
<keyword evidence="4" id="KW-0175">Coiled coil</keyword>
<evidence type="ECO:0000256" key="3">
    <source>
        <dbReference type="ARBA" id="ARBA00022517"/>
    </source>
</evidence>
<comment type="similarity">
    <text evidence="2">Belongs to the EBP2 family.</text>
</comment>